<name>A0A0B0IDV2_9BACI</name>
<dbReference type="InterPro" id="IPR003481">
    <property type="entry name" value="FliD_N"/>
</dbReference>
<evidence type="ECO:0000259" key="7">
    <source>
        <dbReference type="Pfam" id="PF07195"/>
    </source>
</evidence>
<dbReference type="InterPro" id="IPR040026">
    <property type="entry name" value="FliD"/>
</dbReference>
<reference evidence="8 9" key="1">
    <citation type="submission" date="2014-09" db="EMBL/GenBank/DDBJ databases">
        <title>Genome sequencing and annotation of Bacillus Okhensis strain Kh10-101T.</title>
        <authorList>
            <person name="Prakash J.S."/>
        </authorList>
    </citation>
    <scope>NUCLEOTIDE SEQUENCE [LARGE SCALE GENOMIC DNA]</scope>
    <source>
        <strain evidence="9">Kh10-101T</strain>
    </source>
</reference>
<dbReference type="PANTHER" id="PTHR30288:SF0">
    <property type="entry name" value="FLAGELLAR HOOK-ASSOCIATED PROTEIN 2"/>
    <property type="match status" value="1"/>
</dbReference>
<evidence type="ECO:0000259" key="6">
    <source>
        <dbReference type="Pfam" id="PF02465"/>
    </source>
</evidence>
<keyword evidence="4 5" id="KW-0975">Bacterial flagellum</keyword>
<comment type="subcellular location">
    <subcellularLocation>
        <location evidence="5">Secreted</location>
    </subcellularLocation>
    <subcellularLocation>
        <location evidence="5">Bacterial flagellum</location>
    </subcellularLocation>
</comment>
<protein>
    <recommendedName>
        <fullName evidence="5">Flagellar hook-associated protein 2</fullName>
        <shortName evidence="5">HAP2</shortName>
    </recommendedName>
    <alternativeName>
        <fullName evidence="5">Flagellar cap protein</fullName>
    </alternativeName>
</protein>
<proteinExistence type="inferred from homology"/>
<dbReference type="PANTHER" id="PTHR30288">
    <property type="entry name" value="FLAGELLAR CAP/ASSEMBLY PROTEIN FLID"/>
    <property type="match status" value="1"/>
</dbReference>
<dbReference type="Pfam" id="PF02465">
    <property type="entry name" value="FliD_N"/>
    <property type="match status" value="1"/>
</dbReference>
<keyword evidence="9" id="KW-1185">Reference proteome</keyword>
<comment type="function">
    <text evidence="5">Required for morphogenesis and for the elongation of the flagellar filament by facilitating polymerization of the flagellin monomers at the tip of growing filament. Forms a capping structure, which prevents flagellin subunits (transported through the central channel of the flagellum) from leaking out without polymerization at the distal end.</text>
</comment>
<gene>
    <name evidence="8" type="ORF">LQ50_25150</name>
</gene>
<dbReference type="STRING" id="333138.LQ50_25150"/>
<dbReference type="InterPro" id="IPR010809">
    <property type="entry name" value="FliD_C"/>
</dbReference>
<feature type="domain" description="Flagellar hook-associated protein 2 C-terminal" evidence="7">
    <location>
        <begin position="341"/>
        <end position="603"/>
    </location>
</feature>
<sequence>MRITGMATGMDINQIVTDLMRAQRMPVDKMIQDRQIIEWQMEDYREINRKLDAFRTNIFDTVMRQNIMQSKSVTSSNDSLVTATASSTAGNMSIRVSSVQQLAKAATYSSQTAAGSGISGETKISASGALGSQKFDVEEDFWKSGVVNRQTIRQSANSNVVDLNRTDIINTGDMVVKVNGKVYDVVSSTSEVELEDNQVRLNPDDGKLYFKSRIAQGTSLSTVFITEAPEGSTDPKHRYTAAGVTTFNAIGIQRDKFVFTSDQTLTAVFNELNRSSVGINGFYDEFSDKITVSRSTTGTFNEGGQEIEFEGAFLRDALKLNFDPVEDPDEPETMIVYDHGAQNAKFNLNGLETERRSNTFTVSGMTVTLRDTFDGEVNLKASTDTDKVFDTIKKFVDDYNEILDLVNGKLKEERYRDYRPLTDEQKDAMSEKEIEKWEERARSGLLRGDSAMRSAVDRMRMDLYSPVNGQLSTAFNQLTTIGIKTTANYMDGGKLEIDEDKLRQAIEQDVEGVFQLFAANGETDGEKGIARRLRSTLDGAIGAIADRAGGMRGKVQNNQFALGRNLTRINDQISNFERRLQQVEERYWRQFNAMDAAVNRANQQAEALFAQLFPQG</sequence>
<dbReference type="Proteomes" id="UP000030832">
    <property type="component" value="Unassembled WGS sequence"/>
</dbReference>
<comment type="caution">
    <text evidence="8">The sequence shown here is derived from an EMBL/GenBank/DDBJ whole genome shotgun (WGS) entry which is preliminary data.</text>
</comment>
<comment type="similarity">
    <text evidence="1 5">Belongs to the FliD family.</text>
</comment>
<dbReference type="Pfam" id="PF07195">
    <property type="entry name" value="FliD_C"/>
    <property type="match status" value="1"/>
</dbReference>
<dbReference type="eggNOG" id="COG1345">
    <property type="taxonomic scope" value="Bacteria"/>
</dbReference>
<dbReference type="GO" id="GO:0071973">
    <property type="term" value="P:bacterial-type flagellum-dependent cell motility"/>
    <property type="evidence" value="ECO:0007669"/>
    <property type="project" value="TreeGrafter"/>
</dbReference>
<dbReference type="RefSeq" id="WP_034634101.1">
    <property type="nucleotide sequence ID" value="NZ_JRJU01000068.1"/>
</dbReference>
<keyword evidence="3" id="KW-0175">Coiled coil</keyword>
<accession>A0A0B0IDV2</accession>
<dbReference type="OrthoDB" id="9776025at2"/>
<organism evidence="8 9">
    <name type="scientific">Halalkalibacter okhensis</name>
    <dbReference type="NCBI Taxonomy" id="333138"/>
    <lineage>
        <taxon>Bacteria</taxon>
        <taxon>Bacillati</taxon>
        <taxon>Bacillota</taxon>
        <taxon>Bacilli</taxon>
        <taxon>Bacillales</taxon>
        <taxon>Bacillaceae</taxon>
        <taxon>Halalkalibacter</taxon>
    </lineage>
</organism>
<dbReference type="AlphaFoldDB" id="A0A0B0IDV2"/>
<keyword evidence="5" id="KW-0964">Secreted</keyword>
<evidence type="ECO:0000256" key="1">
    <source>
        <dbReference type="ARBA" id="ARBA00009764"/>
    </source>
</evidence>
<comment type="subunit">
    <text evidence="2 5">Homopentamer.</text>
</comment>
<evidence type="ECO:0000313" key="8">
    <source>
        <dbReference type="EMBL" id="KHF37831.1"/>
    </source>
</evidence>
<feature type="domain" description="Flagellar hook-associated protein 2 N-terminal" evidence="6">
    <location>
        <begin position="8"/>
        <end position="105"/>
    </location>
</feature>
<dbReference type="GO" id="GO:0007155">
    <property type="term" value="P:cell adhesion"/>
    <property type="evidence" value="ECO:0007669"/>
    <property type="project" value="InterPro"/>
</dbReference>
<dbReference type="EMBL" id="JRJU01000068">
    <property type="protein sequence ID" value="KHF37831.1"/>
    <property type="molecule type" value="Genomic_DNA"/>
</dbReference>
<dbReference type="GO" id="GO:0009421">
    <property type="term" value="C:bacterial-type flagellum filament cap"/>
    <property type="evidence" value="ECO:0007669"/>
    <property type="project" value="InterPro"/>
</dbReference>
<evidence type="ECO:0000256" key="5">
    <source>
        <dbReference type="RuleBase" id="RU362066"/>
    </source>
</evidence>
<evidence type="ECO:0000256" key="2">
    <source>
        <dbReference type="ARBA" id="ARBA00011255"/>
    </source>
</evidence>
<evidence type="ECO:0000313" key="9">
    <source>
        <dbReference type="Proteomes" id="UP000030832"/>
    </source>
</evidence>
<evidence type="ECO:0000256" key="4">
    <source>
        <dbReference type="ARBA" id="ARBA00023143"/>
    </source>
</evidence>
<dbReference type="GO" id="GO:0009424">
    <property type="term" value="C:bacterial-type flagellum hook"/>
    <property type="evidence" value="ECO:0007669"/>
    <property type="project" value="UniProtKB-UniRule"/>
</dbReference>
<dbReference type="GO" id="GO:0005576">
    <property type="term" value="C:extracellular region"/>
    <property type="evidence" value="ECO:0007669"/>
    <property type="project" value="UniProtKB-SubCell"/>
</dbReference>
<evidence type="ECO:0000256" key="3">
    <source>
        <dbReference type="ARBA" id="ARBA00023054"/>
    </source>
</evidence>